<organism evidence="2 3">
    <name type="scientific">Collybiopsis confluens</name>
    <dbReference type="NCBI Taxonomy" id="2823264"/>
    <lineage>
        <taxon>Eukaryota</taxon>
        <taxon>Fungi</taxon>
        <taxon>Dikarya</taxon>
        <taxon>Basidiomycota</taxon>
        <taxon>Agaricomycotina</taxon>
        <taxon>Agaricomycetes</taxon>
        <taxon>Agaricomycetidae</taxon>
        <taxon>Agaricales</taxon>
        <taxon>Marasmiineae</taxon>
        <taxon>Omphalotaceae</taxon>
        <taxon>Collybiopsis</taxon>
    </lineage>
</organism>
<protein>
    <submittedName>
        <fullName evidence="2">Uncharacterized protein</fullName>
    </submittedName>
</protein>
<reference evidence="2 3" key="1">
    <citation type="journal article" date="2020" name="ISME J.">
        <title>Uncovering the hidden diversity of litter-decomposition mechanisms in mushroom-forming fungi.</title>
        <authorList>
            <person name="Floudas D."/>
            <person name="Bentzer J."/>
            <person name="Ahren D."/>
            <person name="Johansson T."/>
            <person name="Persson P."/>
            <person name="Tunlid A."/>
        </authorList>
    </citation>
    <scope>NUCLEOTIDE SEQUENCE [LARGE SCALE GENOMIC DNA]</scope>
    <source>
        <strain evidence="2 3">CBS 406.79</strain>
    </source>
</reference>
<proteinExistence type="predicted"/>
<feature type="chain" id="PRO_5034500682" evidence="1">
    <location>
        <begin position="25"/>
        <end position="175"/>
    </location>
</feature>
<evidence type="ECO:0000313" key="2">
    <source>
        <dbReference type="EMBL" id="KAF5376789.1"/>
    </source>
</evidence>
<dbReference type="EMBL" id="JAACJN010000088">
    <property type="protein sequence ID" value="KAF5376789.1"/>
    <property type="molecule type" value="Genomic_DNA"/>
</dbReference>
<comment type="caution">
    <text evidence="2">The sequence shown here is derived from an EMBL/GenBank/DDBJ whole genome shotgun (WGS) entry which is preliminary data.</text>
</comment>
<evidence type="ECO:0000256" key="1">
    <source>
        <dbReference type="SAM" id="SignalP"/>
    </source>
</evidence>
<dbReference type="AlphaFoldDB" id="A0A8H5H4V0"/>
<gene>
    <name evidence="2" type="ORF">D9757_009484</name>
</gene>
<sequence>MTFLLARLSVLCLILASLLIAVSASPLRKGSNSPGSTPELDRRRGQRTDIWILDKTVRKDTDQVGPSLLIGFQSFSVIGSGTDAHVKVTRVKNVAAMKNEPGAHKAGDVDLRLNKHADLVAELGGLKLASPTDWKKEIEDALKPYDPKITLNAAWFPKRSNIHDVLNPRNSHLLA</sequence>
<evidence type="ECO:0000313" key="3">
    <source>
        <dbReference type="Proteomes" id="UP000518752"/>
    </source>
</evidence>
<dbReference type="Proteomes" id="UP000518752">
    <property type="component" value="Unassembled WGS sequence"/>
</dbReference>
<keyword evidence="3" id="KW-1185">Reference proteome</keyword>
<name>A0A8H5H4V0_9AGAR</name>
<feature type="signal peptide" evidence="1">
    <location>
        <begin position="1"/>
        <end position="24"/>
    </location>
</feature>
<keyword evidence="1" id="KW-0732">Signal</keyword>
<accession>A0A8H5H4V0</accession>